<comment type="caution">
    <text evidence="5">The sequence shown here is derived from an EMBL/GenBank/DDBJ whole genome shotgun (WGS) entry which is preliminary data.</text>
</comment>
<dbReference type="PANTHER" id="PTHR33191">
    <property type="entry name" value="RIPENING-RELATED PROTEIN 2-RELATED"/>
    <property type="match status" value="1"/>
</dbReference>
<sequence>MLGPGEAEFKKGQWRSKVKNMKATLTVRDFGGIGIGRKSRKCEGTYSTNFGYFVAMPSKWFENKKRCNKVVEIKRNGRTVTAEVVDECESDSECPNKNSIGASVAVWGALNIAGNIHAAVDVTWSDV</sequence>
<evidence type="ECO:0000256" key="1">
    <source>
        <dbReference type="ARBA" id="ARBA00004613"/>
    </source>
</evidence>
<evidence type="ECO:0000256" key="4">
    <source>
        <dbReference type="ARBA" id="ARBA00022729"/>
    </source>
</evidence>
<evidence type="ECO:0000313" key="6">
    <source>
        <dbReference type="Proteomes" id="UP001159364"/>
    </source>
</evidence>
<proteinExistence type="inferred from homology"/>
<keyword evidence="4" id="KW-0732">Signal</keyword>
<accession>A0AAV8TIZ7</accession>
<dbReference type="Gene3D" id="2.40.40.10">
    <property type="entry name" value="RlpA-like domain"/>
    <property type="match status" value="1"/>
</dbReference>
<comment type="similarity">
    <text evidence="2">Belongs to the kiwellin family.</text>
</comment>
<keyword evidence="3" id="KW-0964">Secreted</keyword>
<comment type="subcellular location">
    <subcellularLocation>
        <location evidence="1">Secreted</location>
    </subcellularLocation>
</comment>
<dbReference type="Proteomes" id="UP001159364">
    <property type="component" value="Linkage Group LG05"/>
</dbReference>
<keyword evidence="6" id="KW-1185">Reference proteome</keyword>
<dbReference type="Pfam" id="PF24300">
    <property type="entry name" value="KWL1"/>
    <property type="match status" value="1"/>
</dbReference>
<dbReference type="GO" id="GO:0005576">
    <property type="term" value="C:extracellular region"/>
    <property type="evidence" value="ECO:0007669"/>
    <property type="project" value="UniProtKB-SubCell"/>
</dbReference>
<evidence type="ECO:0000256" key="2">
    <source>
        <dbReference type="ARBA" id="ARBA00005592"/>
    </source>
</evidence>
<evidence type="ECO:0000256" key="3">
    <source>
        <dbReference type="ARBA" id="ARBA00022525"/>
    </source>
</evidence>
<organism evidence="5 6">
    <name type="scientific">Erythroxylum novogranatense</name>
    <dbReference type="NCBI Taxonomy" id="1862640"/>
    <lineage>
        <taxon>Eukaryota</taxon>
        <taxon>Viridiplantae</taxon>
        <taxon>Streptophyta</taxon>
        <taxon>Embryophyta</taxon>
        <taxon>Tracheophyta</taxon>
        <taxon>Spermatophyta</taxon>
        <taxon>Magnoliopsida</taxon>
        <taxon>eudicotyledons</taxon>
        <taxon>Gunneridae</taxon>
        <taxon>Pentapetalae</taxon>
        <taxon>rosids</taxon>
        <taxon>fabids</taxon>
        <taxon>Malpighiales</taxon>
        <taxon>Erythroxylaceae</taxon>
        <taxon>Erythroxylum</taxon>
    </lineage>
</organism>
<dbReference type="InterPro" id="IPR039271">
    <property type="entry name" value="Kiwellin-like"/>
</dbReference>
<name>A0AAV8TIZ7_9ROSI</name>
<dbReference type="SUPFAM" id="SSF50685">
    <property type="entry name" value="Barwin-like endoglucanases"/>
    <property type="match status" value="1"/>
</dbReference>
<gene>
    <name evidence="5" type="ORF">K2173_021710</name>
</gene>
<protein>
    <submittedName>
        <fullName evidence="5">Uncharacterized protein</fullName>
    </submittedName>
</protein>
<evidence type="ECO:0000313" key="5">
    <source>
        <dbReference type="EMBL" id="KAJ8766193.1"/>
    </source>
</evidence>
<reference evidence="5 6" key="1">
    <citation type="submission" date="2021-09" db="EMBL/GenBank/DDBJ databases">
        <title>Genomic insights and catalytic innovation underlie evolution of tropane alkaloids biosynthesis.</title>
        <authorList>
            <person name="Wang Y.-J."/>
            <person name="Tian T."/>
            <person name="Huang J.-P."/>
            <person name="Huang S.-X."/>
        </authorList>
    </citation>
    <scope>NUCLEOTIDE SEQUENCE [LARGE SCALE GENOMIC DNA]</scope>
    <source>
        <strain evidence="5">KIB-2018</strain>
        <tissue evidence="5">Leaf</tissue>
    </source>
</reference>
<dbReference type="EMBL" id="JAIWQS010000005">
    <property type="protein sequence ID" value="KAJ8766193.1"/>
    <property type="molecule type" value="Genomic_DNA"/>
</dbReference>
<dbReference type="AlphaFoldDB" id="A0AAV8TIZ7"/>
<dbReference type="InterPro" id="IPR036908">
    <property type="entry name" value="RlpA-like_sf"/>
</dbReference>
<dbReference type="PANTHER" id="PTHR33191:SF58">
    <property type="entry name" value="RIPENING-RELATED PROTEIN 1"/>
    <property type="match status" value="1"/>
</dbReference>